<evidence type="ECO:0000259" key="1">
    <source>
        <dbReference type="Pfam" id="PF00534"/>
    </source>
</evidence>
<dbReference type="RefSeq" id="WP_025696178.1">
    <property type="nucleotide sequence ID" value="NZ_ASQQ01000435.1"/>
</dbReference>
<proteinExistence type="predicted"/>
<dbReference type="GO" id="GO:0016757">
    <property type="term" value="F:glycosyltransferase activity"/>
    <property type="evidence" value="ECO:0007669"/>
    <property type="project" value="InterPro"/>
</dbReference>
<dbReference type="InterPro" id="IPR001296">
    <property type="entry name" value="Glyco_trans_1"/>
</dbReference>
<protein>
    <submittedName>
        <fullName evidence="2">Capsular biosynthesis protein</fullName>
    </submittedName>
</protein>
<sequence length="409" mass="46311">MKKLLIASYDMEVGGVERSLAGMLNHFDYPSYAVDLMLYRHTGEFMELLPSAARLLPEQPPYATFRKSIYEVFRSGHFMIGLGRLLSRLHASAVGKRKGFKELGYFQMQLMWKYTLPFLPRLDPEYDAAISYLWPHDFVADKVSARTKIAWIHTDYSTVETNVDMDLKTWDKFDRIVAVSEACKESFLAKYGSLKNKVIVIENMTSPEFIRSMAVKESAGDMARDPRFKLVTVARLSHAKGIDNAVRALKLLKDRGYDDIAWYVVGYGGDEDLIRKLIAESGLEDQFILLGKQINPYPYIHCADLYVQPSRYEGKAVTVTEAKILGKPVLITDYTTSRSQVTDGIDGRITALSVEGIADGIEELYLRPDVREKLADHCRKADYGNSSELEKLYRCMDESDAKEGVLSAV</sequence>
<reference evidence="2 3" key="2">
    <citation type="journal article" date="2016" name="Genome Announc.">
        <title>Genome Sequence of a Gram-Positive Diazotroph, Paenibacillus durus Type Strain ATCC 35681.</title>
        <authorList>
            <person name="Halim M.A."/>
            <person name="Rahman A.Y."/>
            <person name="Sim K.S."/>
            <person name="Yam H.C."/>
            <person name="Rahim A.A."/>
            <person name="Ghazali A.H."/>
            <person name="Najimudin N."/>
        </authorList>
    </citation>
    <scope>NUCLEOTIDE SEQUENCE [LARGE SCALE GENOMIC DNA]</scope>
    <source>
        <strain evidence="2 3">ATCC 35681</strain>
    </source>
</reference>
<evidence type="ECO:0000313" key="3">
    <source>
        <dbReference type="Proteomes" id="UP000034189"/>
    </source>
</evidence>
<reference evidence="2 3" key="1">
    <citation type="submission" date="2015-03" db="EMBL/GenBank/DDBJ databases">
        <authorList>
            <person name="Abdul Halim M."/>
        </authorList>
    </citation>
    <scope>NUCLEOTIDE SEQUENCE [LARGE SCALE GENOMIC DNA]</scope>
    <source>
        <strain evidence="2 3">ATCC 35681</strain>
    </source>
</reference>
<dbReference type="PANTHER" id="PTHR12526:SF628">
    <property type="entry name" value="MANNOSYLGLUCOSYLGLYCERATE SYNTHASE"/>
    <property type="match status" value="1"/>
</dbReference>
<organism evidence="2 3">
    <name type="scientific">Paenibacillus durus ATCC 35681</name>
    <dbReference type="NCBI Taxonomy" id="1333534"/>
    <lineage>
        <taxon>Bacteria</taxon>
        <taxon>Bacillati</taxon>
        <taxon>Bacillota</taxon>
        <taxon>Bacilli</taxon>
        <taxon>Bacillales</taxon>
        <taxon>Paenibacillaceae</taxon>
        <taxon>Paenibacillus</taxon>
    </lineage>
</organism>
<dbReference type="Proteomes" id="UP000034189">
    <property type="component" value="Chromosome"/>
</dbReference>
<dbReference type="EMBL" id="CP011114">
    <property type="protein sequence ID" value="AKG33407.1"/>
    <property type="molecule type" value="Genomic_DNA"/>
</dbReference>
<accession>A0A0F7F6Q2</accession>
<dbReference type="OrthoDB" id="9813638at2"/>
<dbReference type="HOGENOM" id="CLU_009583_0_0_9"/>
<feature type="domain" description="Glycosyl transferase family 1" evidence="1">
    <location>
        <begin position="226"/>
        <end position="378"/>
    </location>
</feature>
<dbReference type="PANTHER" id="PTHR12526">
    <property type="entry name" value="GLYCOSYLTRANSFERASE"/>
    <property type="match status" value="1"/>
</dbReference>
<dbReference type="SUPFAM" id="SSF53756">
    <property type="entry name" value="UDP-Glycosyltransferase/glycogen phosphorylase"/>
    <property type="match status" value="1"/>
</dbReference>
<dbReference type="Pfam" id="PF00534">
    <property type="entry name" value="Glycos_transf_1"/>
    <property type="match status" value="1"/>
</dbReference>
<dbReference type="PATRIC" id="fig|1333534.5.peg.283"/>
<dbReference type="CDD" id="cd03811">
    <property type="entry name" value="GT4_GT28_WabH-like"/>
    <property type="match status" value="1"/>
</dbReference>
<gene>
    <name evidence="2" type="ORF">VK70_01280</name>
</gene>
<name>A0A0F7F6Q2_PAEDU</name>
<dbReference type="Gene3D" id="3.40.50.2000">
    <property type="entry name" value="Glycogen Phosphorylase B"/>
    <property type="match status" value="2"/>
</dbReference>
<evidence type="ECO:0000313" key="2">
    <source>
        <dbReference type="EMBL" id="AKG33407.1"/>
    </source>
</evidence>
<dbReference type="AlphaFoldDB" id="A0A0F7F6Q2"/>